<evidence type="ECO:0000256" key="1">
    <source>
        <dbReference type="PROSITE-ProRule" id="PRU00708"/>
    </source>
</evidence>
<dbReference type="GO" id="GO:0003729">
    <property type="term" value="F:mRNA binding"/>
    <property type="evidence" value="ECO:0007669"/>
    <property type="project" value="TreeGrafter"/>
</dbReference>
<dbReference type="PROSITE" id="PS51375">
    <property type="entry name" value="PPR"/>
    <property type="match status" value="1"/>
</dbReference>
<evidence type="ECO:0008006" key="5">
    <source>
        <dbReference type="Google" id="ProtNLM"/>
    </source>
</evidence>
<dbReference type="InterPro" id="IPR002885">
    <property type="entry name" value="PPR_rpt"/>
</dbReference>
<dbReference type="PANTHER" id="PTHR47938:SF35">
    <property type="entry name" value="PENTATRICOPEPTIDE REPEAT-CONTAINING PROTEIN 4, MITOCHONDRIAL-RELATED"/>
    <property type="match status" value="1"/>
</dbReference>
<proteinExistence type="predicted"/>
<gene>
    <name evidence="3" type="ORF">VM1G_00217</name>
</gene>
<dbReference type="Pfam" id="PF13041">
    <property type="entry name" value="PPR_2"/>
    <property type="match status" value="1"/>
</dbReference>
<feature type="region of interest" description="Disordered" evidence="2">
    <location>
        <begin position="350"/>
        <end position="405"/>
    </location>
</feature>
<name>A0A194VL95_CYTMA</name>
<feature type="compositionally biased region" description="Basic and acidic residues" evidence="2">
    <location>
        <begin position="359"/>
        <end position="374"/>
    </location>
</feature>
<dbReference type="OrthoDB" id="185373at2759"/>
<dbReference type="AlphaFoldDB" id="A0A194VL95"/>
<evidence type="ECO:0000313" key="4">
    <source>
        <dbReference type="Proteomes" id="UP000078559"/>
    </source>
</evidence>
<sequence>MVASHPQQHAPKISNKGVAMYVCRACVRRASTSLPRQIPAAQNATAAPLRTFATSSLLQQDQHYDWSRFEKDVKRQVKQMPPDDREEFEKKTMERMRRATKKELQLTTDPYHIADNVLTKLKGGDFEKALLLTREASRDKQCVVSWNHLIEHEFRNKRLHSAIKLYHEMKKRAQLPNAQTFTIIFKGCATSQHPTTAVGEAVKIYNTMLSSSRLKPNVIHLNAVLDVCARAQDIESMFVILRSADKLRAPNNLTYTIILNALRHQKSNHKDLDGTTEEKDETVRKSIETTLKRAGLVWDEVMSRWKKGEIIMDEELMCARCRILLLGGPQQTDAVLSLISEILDVPRLDKKQPAAPKASGEEESKAESKPEPRPPQKNQQQQQQQQQQNNNKEQKVQGPSRPIAGNNTLSVIMRALGQDRRTKLAAKYWDILTQKFNIVPDKGNYLDYLDTLTTGNSSGKAARMIQAIPAKLADEWIIKRGLLLCHFDTYNLNAFENATVIFDSMLKKMRVPDAECMKLYLQISTSNNRKYANKAKYRTVPAAKLAYGGQMFEALDRVWEPMRLATNDLTYSAAATSSMSPEESWKRTWGDRTGLLDVARKFVAVSDKILSQGLLSTSSEESKITIIRRKVMNDYVFRIYEKQSELNKSLEVSKDDGRVAATSSY</sequence>
<dbReference type="Proteomes" id="UP000078559">
    <property type="component" value="Chromosome 1"/>
</dbReference>
<accession>A0A194VL95</accession>
<dbReference type="EMBL" id="CM003098">
    <property type="protein sequence ID" value="KUI64635.1"/>
    <property type="molecule type" value="Genomic_DNA"/>
</dbReference>
<dbReference type="Gene3D" id="1.25.40.10">
    <property type="entry name" value="Tetratricopeptide repeat domain"/>
    <property type="match status" value="1"/>
</dbReference>
<reference evidence="3" key="1">
    <citation type="submission" date="2014-12" db="EMBL/GenBank/DDBJ databases">
        <title>Genome Sequence of Valsa Canker Pathogens Uncovers a Specific Adaption of Colonization on Woody Bark.</title>
        <authorList>
            <person name="Yin Z."/>
            <person name="Liu H."/>
            <person name="Gao X."/>
            <person name="Li Z."/>
            <person name="Song N."/>
            <person name="Ke X."/>
            <person name="Dai Q."/>
            <person name="Wu Y."/>
            <person name="Sun Y."/>
            <person name="Xu J.-R."/>
            <person name="Kang Z.K."/>
            <person name="Wang L."/>
            <person name="Huang L."/>
        </authorList>
    </citation>
    <scope>NUCLEOTIDE SEQUENCE [LARGE SCALE GENOMIC DNA]</scope>
    <source>
        <strain evidence="3">03-8</strain>
    </source>
</reference>
<protein>
    <recommendedName>
        <fullName evidence="5">Pentatricopeptide repeat-containing protein 2, mitochondrial</fullName>
    </recommendedName>
</protein>
<evidence type="ECO:0000313" key="3">
    <source>
        <dbReference type="EMBL" id="KUI64635.1"/>
    </source>
</evidence>
<evidence type="ECO:0000256" key="2">
    <source>
        <dbReference type="SAM" id="MobiDB-lite"/>
    </source>
</evidence>
<dbReference type="InterPro" id="IPR011990">
    <property type="entry name" value="TPR-like_helical_dom_sf"/>
</dbReference>
<organism evidence="3 4">
    <name type="scientific">Cytospora mali</name>
    <name type="common">Apple Valsa canker fungus</name>
    <name type="synonym">Valsa mali</name>
    <dbReference type="NCBI Taxonomy" id="578113"/>
    <lineage>
        <taxon>Eukaryota</taxon>
        <taxon>Fungi</taxon>
        <taxon>Dikarya</taxon>
        <taxon>Ascomycota</taxon>
        <taxon>Pezizomycotina</taxon>
        <taxon>Sordariomycetes</taxon>
        <taxon>Sordariomycetidae</taxon>
        <taxon>Diaporthales</taxon>
        <taxon>Cytosporaceae</taxon>
        <taxon>Cytospora</taxon>
    </lineage>
</organism>
<keyword evidence="4" id="KW-1185">Reference proteome</keyword>
<feature type="compositionally biased region" description="Low complexity" evidence="2">
    <location>
        <begin position="376"/>
        <end position="391"/>
    </location>
</feature>
<feature type="repeat" description="PPR" evidence="1">
    <location>
        <begin position="142"/>
        <end position="176"/>
    </location>
</feature>
<dbReference type="PANTHER" id="PTHR47938">
    <property type="entry name" value="RESPIRATORY COMPLEX I CHAPERONE (CIA84), PUTATIVE (AFU_ORTHOLOGUE AFUA_2G06020)-RELATED"/>
    <property type="match status" value="1"/>
</dbReference>